<evidence type="ECO:0000259" key="4">
    <source>
        <dbReference type="PROSITE" id="PS01124"/>
    </source>
</evidence>
<evidence type="ECO:0000313" key="5">
    <source>
        <dbReference type="EMBL" id="MEJ2890331.1"/>
    </source>
</evidence>
<dbReference type="Pfam" id="PF12833">
    <property type="entry name" value="HTH_18"/>
    <property type="match status" value="1"/>
</dbReference>
<evidence type="ECO:0000313" key="6">
    <source>
        <dbReference type="Proteomes" id="UP001370100"/>
    </source>
</evidence>
<dbReference type="RefSeq" id="WP_337718528.1">
    <property type="nucleotide sequence ID" value="NZ_JBBEGL010000012.1"/>
</dbReference>
<dbReference type="InterPro" id="IPR009057">
    <property type="entry name" value="Homeodomain-like_sf"/>
</dbReference>
<feature type="domain" description="HTH araC/xylS-type" evidence="4">
    <location>
        <begin position="227"/>
        <end position="325"/>
    </location>
</feature>
<dbReference type="InterPro" id="IPR035418">
    <property type="entry name" value="AraC-bd_2"/>
</dbReference>
<keyword evidence="1" id="KW-0805">Transcription regulation</keyword>
<evidence type="ECO:0000256" key="1">
    <source>
        <dbReference type="ARBA" id="ARBA00023015"/>
    </source>
</evidence>
<gene>
    <name evidence="5" type="ORF">WCD41_28000</name>
</gene>
<dbReference type="PANTHER" id="PTHR46796">
    <property type="entry name" value="HTH-TYPE TRANSCRIPTIONAL ACTIVATOR RHAS-RELATED"/>
    <property type="match status" value="1"/>
</dbReference>
<name>A0ABU8ND81_9PSEU</name>
<dbReference type="Proteomes" id="UP001370100">
    <property type="component" value="Unassembled WGS sequence"/>
</dbReference>
<dbReference type="PANTHER" id="PTHR46796:SF12">
    <property type="entry name" value="HTH-TYPE DNA-BINDING TRANSCRIPTIONAL ACTIVATOR EUTR"/>
    <property type="match status" value="1"/>
</dbReference>
<reference evidence="5 6" key="1">
    <citation type="submission" date="2024-03" db="EMBL/GenBank/DDBJ databases">
        <title>Actinomycetospora sp. OC33-EN06, a novel actinomycete isolated from wild orchid (Aerides multiflora).</title>
        <authorList>
            <person name="Suriyachadkun C."/>
        </authorList>
    </citation>
    <scope>NUCLEOTIDE SEQUENCE [LARGE SCALE GENOMIC DNA]</scope>
    <source>
        <strain evidence="5 6">OC33-EN06</strain>
    </source>
</reference>
<dbReference type="InterPro" id="IPR050204">
    <property type="entry name" value="AraC_XylS_family_regulators"/>
</dbReference>
<accession>A0ABU8ND81</accession>
<keyword evidence="3" id="KW-0804">Transcription</keyword>
<keyword evidence="6" id="KW-1185">Reference proteome</keyword>
<dbReference type="EMBL" id="JBBEGL010000012">
    <property type="protein sequence ID" value="MEJ2890331.1"/>
    <property type="molecule type" value="Genomic_DNA"/>
</dbReference>
<dbReference type="PROSITE" id="PS01124">
    <property type="entry name" value="HTH_ARAC_FAMILY_2"/>
    <property type="match status" value="1"/>
</dbReference>
<dbReference type="SMART" id="SM00342">
    <property type="entry name" value="HTH_ARAC"/>
    <property type="match status" value="1"/>
</dbReference>
<comment type="caution">
    <text evidence="5">The sequence shown here is derived from an EMBL/GenBank/DDBJ whole genome shotgun (WGS) entry which is preliminary data.</text>
</comment>
<keyword evidence="2" id="KW-0238">DNA-binding</keyword>
<dbReference type="SUPFAM" id="SSF46689">
    <property type="entry name" value="Homeodomain-like"/>
    <property type="match status" value="1"/>
</dbReference>
<protein>
    <submittedName>
        <fullName evidence="5">AraC family transcriptional regulator</fullName>
    </submittedName>
</protein>
<proteinExistence type="predicted"/>
<dbReference type="Pfam" id="PF14525">
    <property type="entry name" value="AraC_binding_2"/>
    <property type="match status" value="1"/>
</dbReference>
<evidence type="ECO:0000256" key="3">
    <source>
        <dbReference type="ARBA" id="ARBA00023163"/>
    </source>
</evidence>
<dbReference type="InterPro" id="IPR018060">
    <property type="entry name" value="HTH_AraC"/>
</dbReference>
<organism evidence="5 6">
    <name type="scientific">Actinomycetospora aeridis</name>
    <dbReference type="NCBI Taxonomy" id="3129231"/>
    <lineage>
        <taxon>Bacteria</taxon>
        <taxon>Bacillati</taxon>
        <taxon>Actinomycetota</taxon>
        <taxon>Actinomycetes</taxon>
        <taxon>Pseudonocardiales</taxon>
        <taxon>Pseudonocardiaceae</taxon>
        <taxon>Actinomycetospora</taxon>
    </lineage>
</organism>
<dbReference type="Gene3D" id="1.10.10.60">
    <property type="entry name" value="Homeodomain-like"/>
    <property type="match status" value="1"/>
</dbReference>
<sequence length="329" mass="35659">MLDETTRPGDASPLRFRTDDLDVARERITETFADHEVRVADGRALDFRLDLAPASRVVLGKLGYGADVTIDGPPMQRCYHVNLPIAGSCDVRQDGAEGAVRAGTTGNVFGPDAPLTIRFAPDATQYVVKLPKEMLEAHAAKLVGRPLDGSIRFALTFDVRGGPGQALLSTAGFLYAELARPGGLATMPTARHEMESALMTQLLMTIPSQLTDQLHPSASPSARTRVREVMEYLDAHPEGDASTADLADRVGVSERALQAGFREVAGMSPMAYLRGVRLDRVHLELSTRGGAVTDVAARWGFFHPGRFAQQYRARFGERPSDTARCAARM</sequence>
<evidence type="ECO:0000256" key="2">
    <source>
        <dbReference type="ARBA" id="ARBA00023125"/>
    </source>
</evidence>